<dbReference type="KEGG" id="dpp:DICPUDRAFT_83032"/>
<dbReference type="EMBL" id="GL871280">
    <property type="protein sequence ID" value="EGC31060.1"/>
    <property type="molecule type" value="Genomic_DNA"/>
</dbReference>
<evidence type="ECO:0000313" key="1">
    <source>
        <dbReference type="EMBL" id="EGC31060.1"/>
    </source>
</evidence>
<sequence>MQILNARTKNLFFLYGNGYQNEEKVKAVATMLQNKNTDFKILNYSNIMTCVNLFIKSRVEWSPCYNIIFYYSGKIQYGDDETISLCSVDKTSSLDDIYLNIKAELADKNNDEQLSETKLKLIFIIDSYDGSLKEDDNLRYKITLNYLKNGSKLPKCSYPYGVMTLPRPFNNVSIRDSIENNHLKLSPFTNFLINRINSIEFGSRIIFNTANILASEFWSEFIESCTNSDPSFLIKVGEEFIDIHDRNDSELNEIINQSIKNREFKILSSGNDPMIKNYRYLQSLPLANSFKNF</sequence>
<gene>
    <name evidence="1" type="ORF">DICPUDRAFT_83032</name>
</gene>
<proteinExistence type="predicted"/>
<accession>F0ZYC2</accession>
<protein>
    <submittedName>
        <fullName evidence="1">Uncharacterized protein</fullName>
    </submittedName>
</protein>
<dbReference type="AlphaFoldDB" id="F0ZYC2"/>
<dbReference type="Proteomes" id="UP000001064">
    <property type="component" value="Unassembled WGS sequence"/>
</dbReference>
<evidence type="ECO:0000313" key="2">
    <source>
        <dbReference type="Proteomes" id="UP000001064"/>
    </source>
</evidence>
<dbReference type="GeneID" id="10508136"/>
<dbReference type="RefSeq" id="XP_003292419.1">
    <property type="nucleotide sequence ID" value="XM_003292371.1"/>
</dbReference>
<keyword evidence="2" id="KW-1185">Reference proteome</keyword>
<dbReference type="VEuPathDB" id="AmoebaDB:DICPUDRAFT_83032"/>
<organism evidence="1 2">
    <name type="scientific">Dictyostelium purpureum</name>
    <name type="common">Slime mold</name>
    <dbReference type="NCBI Taxonomy" id="5786"/>
    <lineage>
        <taxon>Eukaryota</taxon>
        <taxon>Amoebozoa</taxon>
        <taxon>Evosea</taxon>
        <taxon>Eumycetozoa</taxon>
        <taxon>Dictyostelia</taxon>
        <taxon>Dictyosteliales</taxon>
        <taxon>Dictyosteliaceae</taxon>
        <taxon>Dictyostelium</taxon>
    </lineage>
</organism>
<name>F0ZYC2_DICPU</name>
<reference evidence="2" key="1">
    <citation type="journal article" date="2011" name="Genome Biol.">
        <title>Comparative genomics of the social amoebae Dictyostelium discoideum and Dictyostelium purpureum.</title>
        <authorList>
            <consortium name="US DOE Joint Genome Institute (JGI-PGF)"/>
            <person name="Sucgang R."/>
            <person name="Kuo A."/>
            <person name="Tian X."/>
            <person name="Salerno W."/>
            <person name="Parikh A."/>
            <person name="Feasley C.L."/>
            <person name="Dalin E."/>
            <person name="Tu H."/>
            <person name="Huang E."/>
            <person name="Barry K."/>
            <person name="Lindquist E."/>
            <person name="Shapiro H."/>
            <person name="Bruce D."/>
            <person name="Schmutz J."/>
            <person name="Salamov A."/>
            <person name="Fey P."/>
            <person name="Gaudet P."/>
            <person name="Anjard C."/>
            <person name="Babu M.M."/>
            <person name="Basu S."/>
            <person name="Bushmanova Y."/>
            <person name="van der Wel H."/>
            <person name="Katoh-Kurasawa M."/>
            <person name="Dinh C."/>
            <person name="Coutinho P.M."/>
            <person name="Saito T."/>
            <person name="Elias M."/>
            <person name="Schaap P."/>
            <person name="Kay R.R."/>
            <person name="Henrissat B."/>
            <person name="Eichinger L."/>
            <person name="Rivero F."/>
            <person name="Putnam N.H."/>
            <person name="West C.M."/>
            <person name="Loomis W.F."/>
            <person name="Chisholm R.L."/>
            <person name="Shaulsky G."/>
            <person name="Strassmann J.E."/>
            <person name="Queller D.C."/>
            <person name="Kuspa A."/>
            <person name="Grigoriev I.V."/>
        </authorList>
    </citation>
    <scope>NUCLEOTIDE SEQUENCE [LARGE SCALE GENOMIC DNA]</scope>
    <source>
        <strain evidence="2">QSDP1</strain>
    </source>
</reference>
<dbReference type="InParanoid" id="F0ZYC2"/>